<dbReference type="AlphaFoldDB" id="A0A8J2ULQ1"/>
<keyword evidence="1" id="KW-0732">Signal</keyword>
<proteinExistence type="predicted"/>
<reference evidence="2" key="1">
    <citation type="journal article" date="2014" name="Int. J. Syst. Evol. Microbiol.">
        <title>Complete genome sequence of Corynebacterium casei LMG S-19264T (=DSM 44701T), isolated from a smear-ripened cheese.</title>
        <authorList>
            <consortium name="US DOE Joint Genome Institute (JGI-PGF)"/>
            <person name="Walter F."/>
            <person name="Albersmeier A."/>
            <person name="Kalinowski J."/>
            <person name="Ruckert C."/>
        </authorList>
    </citation>
    <scope>NUCLEOTIDE SEQUENCE</scope>
    <source>
        <strain evidence="2">CGMCC 1.15448</strain>
    </source>
</reference>
<accession>A0A8J2ULQ1</accession>
<evidence type="ECO:0000256" key="1">
    <source>
        <dbReference type="SAM" id="SignalP"/>
    </source>
</evidence>
<protein>
    <submittedName>
        <fullName evidence="2">Uncharacterized protein</fullName>
    </submittedName>
</protein>
<comment type="caution">
    <text evidence="2">The sequence shown here is derived from an EMBL/GenBank/DDBJ whole genome shotgun (WGS) entry which is preliminary data.</text>
</comment>
<reference evidence="2" key="2">
    <citation type="submission" date="2020-09" db="EMBL/GenBank/DDBJ databases">
        <authorList>
            <person name="Sun Q."/>
            <person name="Zhou Y."/>
        </authorList>
    </citation>
    <scope>NUCLEOTIDE SEQUENCE</scope>
    <source>
        <strain evidence="2">CGMCC 1.15448</strain>
    </source>
</reference>
<keyword evidence="3" id="KW-1185">Reference proteome</keyword>
<name>A0A8J2ULQ1_9BACT</name>
<evidence type="ECO:0000313" key="2">
    <source>
        <dbReference type="EMBL" id="GGB26310.1"/>
    </source>
</evidence>
<dbReference type="Proteomes" id="UP000607559">
    <property type="component" value="Unassembled WGS sequence"/>
</dbReference>
<evidence type="ECO:0000313" key="3">
    <source>
        <dbReference type="Proteomes" id="UP000607559"/>
    </source>
</evidence>
<dbReference type="EMBL" id="BMJC01000010">
    <property type="protein sequence ID" value="GGB26310.1"/>
    <property type="molecule type" value="Genomic_DNA"/>
</dbReference>
<sequence>MTKIKIPLLLVALFGIAAAFVNRPQASPKTMHTYNFLQYSTDGTQIYYGMDLTSAGWVDGIDYDCYQPAAVCTFIADPTRSHTDLTGHWFYVSQIPQSGIDNSGTWTSNH</sequence>
<gene>
    <name evidence="2" type="ORF">GCM10011511_57830</name>
</gene>
<organism evidence="2 3">
    <name type="scientific">Puia dinghuensis</name>
    <dbReference type="NCBI Taxonomy" id="1792502"/>
    <lineage>
        <taxon>Bacteria</taxon>
        <taxon>Pseudomonadati</taxon>
        <taxon>Bacteroidota</taxon>
        <taxon>Chitinophagia</taxon>
        <taxon>Chitinophagales</taxon>
        <taxon>Chitinophagaceae</taxon>
        <taxon>Puia</taxon>
    </lineage>
</organism>
<feature type="chain" id="PRO_5035321718" evidence="1">
    <location>
        <begin position="20"/>
        <end position="110"/>
    </location>
</feature>
<feature type="signal peptide" evidence="1">
    <location>
        <begin position="1"/>
        <end position="19"/>
    </location>
</feature>
<dbReference type="RefSeq" id="WP_188938332.1">
    <property type="nucleotide sequence ID" value="NZ_BMJC01000010.1"/>
</dbReference>